<dbReference type="GO" id="GO:0015421">
    <property type="term" value="F:ABC-type oligopeptide transporter activity"/>
    <property type="evidence" value="ECO:0007669"/>
    <property type="project" value="TreeGrafter"/>
</dbReference>
<keyword evidence="3" id="KW-1003">Cell membrane</keyword>
<reference evidence="13 14" key="1">
    <citation type="submission" date="2019-07" db="EMBL/GenBank/DDBJ databases">
        <title>Whole genome shotgun sequence of Actinotalea fermentans NBRC 105374.</title>
        <authorList>
            <person name="Hosoyama A."/>
            <person name="Uohara A."/>
            <person name="Ohji S."/>
            <person name="Ichikawa N."/>
        </authorList>
    </citation>
    <scope>NUCLEOTIDE SEQUENCE [LARGE SCALE GENOMIC DNA]</scope>
    <source>
        <strain evidence="13 14">NBRC 105374</strain>
    </source>
</reference>
<sequence>MDIDPVDVLAARRRGPRSARRLGGLVRRSLRTVWAAGRRELCLVLALQVVAAAALAVQVLAVERVLSAILAVGDGDGTLAGLWLPVGVLAGVTALAGITSAVQQNVERLLAEKVTVATWRQVLATSTSVSLRHFEDPEFFDRLQRVETNALYRPYQVTQGLVLGSGAALASLGLGGALLSIHPLLLPLLLLGGLPLVLTGRRESRLEFDFAVREAPAHRLREYLILLQTGRDEAAEVRAFGLAGELGQRLEAVQRHYLARLRTHVRRRSVLAAVGNLAAALALALTLSALVWAVAEGEVAVAAAGAAIVAIRMLASQVQAIAGGVRLVFESGLFLDDVDAFCAIRPDDEDDDRVDAPATFATVTTDGVSFTYPGAETPALTDVSITVGRGEVVALVGENGSGKTTLTKLVAGLYAPSEGAVRWDGVDARTYRGASLRRLVTVIFQDFQRYAFSAADNVAIGRPDETPDLARVRAAAAAAGIDATLGGLPDGYDTLLSREFPGGRDLSGGQWQRVALARAFYRDAPLVVLDEPTAAMDARAEHELFASLRTVLAGRSALVVSHRFSTVRSADRIYVLEAGRVVEHGDHDALMALGGRYAELFRLQAAAYLPEA</sequence>
<dbReference type="OrthoDB" id="9806127at2"/>
<evidence type="ECO:0000256" key="10">
    <source>
        <dbReference type="SAM" id="Phobius"/>
    </source>
</evidence>
<dbReference type="Proteomes" id="UP000321484">
    <property type="component" value="Unassembled WGS sequence"/>
</dbReference>
<dbReference type="GO" id="GO:0016887">
    <property type="term" value="F:ATP hydrolysis activity"/>
    <property type="evidence" value="ECO:0007669"/>
    <property type="project" value="InterPro"/>
</dbReference>
<evidence type="ECO:0000256" key="4">
    <source>
        <dbReference type="ARBA" id="ARBA00022692"/>
    </source>
</evidence>
<comment type="similarity">
    <text evidence="9">Belongs to the ABC transporter superfamily. Lipid exporter (TC 3.A.1.106) family.</text>
</comment>
<dbReference type="AlphaFoldDB" id="A0A511YWW9"/>
<keyword evidence="7 10" id="KW-1133">Transmembrane helix</keyword>
<evidence type="ECO:0000256" key="2">
    <source>
        <dbReference type="ARBA" id="ARBA00022448"/>
    </source>
</evidence>
<dbReference type="InterPro" id="IPR039421">
    <property type="entry name" value="Type_1_exporter"/>
</dbReference>
<dbReference type="Pfam" id="PF00005">
    <property type="entry name" value="ABC_tran"/>
    <property type="match status" value="1"/>
</dbReference>
<evidence type="ECO:0000256" key="1">
    <source>
        <dbReference type="ARBA" id="ARBA00004651"/>
    </source>
</evidence>
<dbReference type="PROSITE" id="PS50893">
    <property type="entry name" value="ABC_TRANSPORTER_2"/>
    <property type="match status" value="1"/>
</dbReference>
<dbReference type="Gene3D" id="3.40.50.300">
    <property type="entry name" value="P-loop containing nucleotide triphosphate hydrolases"/>
    <property type="match status" value="1"/>
</dbReference>
<feature type="transmembrane region" description="Helical" evidence="10">
    <location>
        <begin position="160"/>
        <end position="178"/>
    </location>
</feature>
<dbReference type="PANTHER" id="PTHR43394">
    <property type="entry name" value="ATP-DEPENDENT PERMEASE MDL1, MITOCHONDRIAL"/>
    <property type="match status" value="1"/>
</dbReference>
<feature type="transmembrane region" description="Helical" evidence="10">
    <location>
        <begin position="41"/>
        <end position="62"/>
    </location>
</feature>
<dbReference type="InterPro" id="IPR003439">
    <property type="entry name" value="ABC_transporter-like_ATP-bd"/>
</dbReference>
<proteinExistence type="inferred from homology"/>
<dbReference type="FunFam" id="3.40.50.300:FF:000299">
    <property type="entry name" value="ABC transporter ATP-binding protein/permease"/>
    <property type="match status" value="1"/>
</dbReference>
<feature type="transmembrane region" description="Helical" evidence="10">
    <location>
        <begin position="270"/>
        <end position="293"/>
    </location>
</feature>
<evidence type="ECO:0000259" key="12">
    <source>
        <dbReference type="PROSITE" id="PS50929"/>
    </source>
</evidence>
<dbReference type="InterPro" id="IPR017871">
    <property type="entry name" value="ABC_transporter-like_CS"/>
</dbReference>
<dbReference type="PROSITE" id="PS00211">
    <property type="entry name" value="ABC_TRANSPORTER_1"/>
    <property type="match status" value="1"/>
</dbReference>
<keyword evidence="4 10" id="KW-0812">Transmembrane</keyword>
<feature type="domain" description="ABC transporter" evidence="11">
    <location>
        <begin position="363"/>
        <end position="603"/>
    </location>
</feature>
<dbReference type="RefSeq" id="WP_034249194.1">
    <property type="nucleotide sequence ID" value="NZ_BJYK01000003.1"/>
</dbReference>
<evidence type="ECO:0000256" key="9">
    <source>
        <dbReference type="ARBA" id="ARBA00061644"/>
    </source>
</evidence>
<evidence type="ECO:0000256" key="6">
    <source>
        <dbReference type="ARBA" id="ARBA00022840"/>
    </source>
</evidence>
<comment type="caution">
    <text evidence="13">The sequence shown here is derived from an EMBL/GenBank/DDBJ whole genome shotgun (WGS) entry which is preliminary data.</text>
</comment>
<feature type="transmembrane region" description="Helical" evidence="10">
    <location>
        <begin position="82"/>
        <end position="102"/>
    </location>
</feature>
<dbReference type="InterPro" id="IPR027417">
    <property type="entry name" value="P-loop_NTPase"/>
</dbReference>
<evidence type="ECO:0000259" key="11">
    <source>
        <dbReference type="PROSITE" id="PS50893"/>
    </source>
</evidence>
<dbReference type="SUPFAM" id="SSF90123">
    <property type="entry name" value="ABC transporter transmembrane region"/>
    <property type="match status" value="1"/>
</dbReference>
<evidence type="ECO:0000256" key="3">
    <source>
        <dbReference type="ARBA" id="ARBA00022475"/>
    </source>
</evidence>
<name>A0A511YWW9_9CELL</name>
<keyword evidence="5" id="KW-0547">Nucleotide-binding</keyword>
<keyword evidence="6" id="KW-0067">ATP-binding</keyword>
<evidence type="ECO:0000256" key="8">
    <source>
        <dbReference type="ARBA" id="ARBA00023136"/>
    </source>
</evidence>
<dbReference type="InterPro" id="IPR003593">
    <property type="entry name" value="AAA+_ATPase"/>
</dbReference>
<gene>
    <name evidence="13" type="ORF">AFE02nite_14380</name>
</gene>
<dbReference type="SUPFAM" id="SSF52540">
    <property type="entry name" value="P-loop containing nucleoside triphosphate hydrolases"/>
    <property type="match status" value="1"/>
</dbReference>
<protein>
    <submittedName>
        <fullName evidence="13">Multidrug ABC transporter permease</fullName>
    </submittedName>
</protein>
<evidence type="ECO:0000256" key="5">
    <source>
        <dbReference type="ARBA" id="ARBA00022741"/>
    </source>
</evidence>
<organism evidence="13 14">
    <name type="scientific">Actinotalea fermentans</name>
    <dbReference type="NCBI Taxonomy" id="43671"/>
    <lineage>
        <taxon>Bacteria</taxon>
        <taxon>Bacillati</taxon>
        <taxon>Actinomycetota</taxon>
        <taxon>Actinomycetes</taxon>
        <taxon>Micrococcales</taxon>
        <taxon>Cellulomonadaceae</taxon>
        <taxon>Actinotalea</taxon>
    </lineage>
</organism>
<comment type="subcellular location">
    <subcellularLocation>
        <location evidence="1">Cell membrane</location>
        <topology evidence="1">Multi-pass membrane protein</topology>
    </subcellularLocation>
</comment>
<evidence type="ECO:0000256" key="7">
    <source>
        <dbReference type="ARBA" id="ARBA00022989"/>
    </source>
</evidence>
<feature type="domain" description="ABC transmembrane type-1" evidence="12">
    <location>
        <begin position="43"/>
        <end position="323"/>
    </location>
</feature>
<dbReference type="InterPro" id="IPR036640">
    <property type="entry name" value="ABC1_TM_sf"/>
</dbReference>
<evidence type="ECO:0000313" key="14">
    <source>
        <dbReference type="Proteomes" id="UP000321484"/>
    </source>
</evidence>
<dbReference type="PANTHER" id="PTHR43394:SF1">
    <property type="entry name" value="ATP-BINDING CASSETTE SUB-FAMILY B MEMBER 10, MITOCHONDRIAL"/>
    <property type="match status" value="1"/>
</dbReference>
<dbReference type="Gene3D" id="1.20.1560.10">
    <property type="entry name" value="ABC transporter type 1, transmembrane domain"/>
    <property type="match status" value="1"/>
</dbReference>
<dbReference type="EMBL" id="BJYK01000003">
    <property type="protein sequence ID" value="GEN79704.1"/>
    <property type="molecule type" value="Genomic_DNA"/>
</dbReference>
<keyword evidence="8 10" id="KW-0472">Membrane</keyword>
<accession>A0A511YWW9</accession>
<evidence type="ECO:0000313" key="13">
    <source>
        <dbReference type="EMBL" id="GEN79704.1"/>
    </source>
</evidence>
<dbReference type="GO" id="GO:0005886">
    <property type="term" value="C:plasma membrane"/>
    <property type="evidence" value="ECO:0007669"/>
    <property type="project" value="UniProtKB-SubCell"/>
</dbReference>
<dbReference type="SMART" id="SM00382">
    <property type="entry name" value="AAA"/>
    <property type="match status" value="1"/>
</dbReference>
<dbReference type="InterPro" id="IPR011527">
    <property type="entry name" value="ABC1_TM_dom"/>
</dbReference>
<keyword evidence="14" id="KW-1185">Reference proteome</keyword>
<dbReference type="PROSITE" id="PS50929">
    <property type="entry name" value="ABC_TM1F"/>
    <property type="match status" value="1"/>
</dbReference>
<keyword evidence="2" id="KW-0813">Transport</keyword>
<dbReference type="GO" id="GO:0005524">
    <property type="term" value="F:ATP binding"/>
    <property type="evidence" value="ECO:0007669"/>
    <property type="project" value="UniProtKB-KW"/>
</dbReference>
<feature type="transmembrane region" description="Helical" evidence="10">
    <location>
        <begin position="184"/>
        <end position="200"/>
    </location>
</feature>